<organism evidence="2 3">
    <name type="scientific">Neohortaea acidophila</name>
    <dbReference type="NCBI Taxonomy" id="245834"/>
    <lineage>
        <taxon>Eukaryota</taxon>
        <taxon>Fungi</taxon>
        <taxon>Dikarya</taxon>
        <taxon>Ascomycota</taxon>
        <taxon>Pezizomycotina</taxon>
        <taxon>Dothideomycetes</taxon>
        <taxon>Dothideomycetidae</taxon>
        <taxon>Mycosphaerellales</taxon>
        <taxon>Teratosphaeriaceae</taxon>
        <taxon>Neohortaea</taxon>
    </lineage>
</organism>
<dbReference type="RefSeq" id="XP_033590488.1">
    <property type="nucleotide sequence ID" value="XM_033735312.1"/>
</dbReference>
<dbReference type="EMBL" id="MU001634">
    <property type="protein sequence ID" value="KAF2483918.1"/>
    <property type="molecule type" value="Genomic_DNA"/>
</dbReference>
<feature type="compositionally biased region" description="Polar residues" evidence="1">
    <location>
        <begin position="346"/>
        <end position="361"/>
    </location>
</feature>
<feature type="compositionally biased region" description="Gly residues" evidence="1">
    <location>
        <begin position="406"/>
        <end position="424"/>
    </location>
</feature>
<dbReference type="AlphaFoldDB" id="A0A6A6PUW9"/>
<feature type="compositionally biased region" description="Basic residues" evidence="1">
    <location>
        <begin position="1"/>
        <end position="10"/>
    </location>
</feature>
<gene>
    <name evidence="2" type="ORF">BDY17DRAFT_309275</name>
</gene>
<protein>
    <recommendedName>
        <fullName evidence="4">PIN domain-containing protein</fullName>
    </recommendedName>
</protein>
<feature type="region of interest" description="Disordered" evidence="1">
    <location>
        <begin position="1"/>
        <end position="21"/>
    </location>
</feature>
<dbReference type="Proteomes" id="UP000799767">
    <property type="component" value="Unassembled WGS sequence"/>
</dbReference>
<feature type="region of interest" description="Disordered" evidence="1">
    <location>
        <begin position="288"/>
        <end position="463"/>
    </location>
</feature>
<feature type="region of interest" description="Disordered" evidence="1">
    <location>
        <begin position="161"/>
        <end position="226"/>
    </location>
</feature>
<evidence type="ECO:0000313" key="3">
    <source>
        <dbReference type="Proteomes" id="UP000799767"/>
    </source>
</evidence>
<evidence type="ECO:0000313" key="2">
    <source>
        <dbReference type="EMBL" id="KAF2483918.1"/>
    </source>
</evidence>
<sequence length="463" mass="50524">MRAPRSRPHSLHAVQAPMQTPVQQQQQQGRKIFNCIVDDSALVAGVKRSTRNGIRQWVKNGQIRLFVPLHALEQLSRQRSATTRHGDDVRETLQWLDDATSKFPNIVTLQGADETYENWADVEKFAVPRTLFSEYDALDDAASSSIHDSPNLTLSKLSLDDQPARQTPLSSAASDASHPLSPSSMRSQRSSLSAMSPPTSPVKGTSSPVKASDAEPDERPTSSTGVPTRLQQLLNYILWRIHQEQDPIAALESFIFLCNDESKVNFARGFDIKTKRLEHMREAISREDRDFRNRQSLVNRENQPPAAPAVTPSLNQVQSVDNDDDEEEEEVVFAPAPPKAPAAMLSKQNSQRGRGASQSNVLDPDAFDRRAPIGPVAPQVYRADNTNASFAPRGHARGNFRAGPRARGGYGGGAARRGGGGGGAAFQSNDSPAPGGQIDPNSFARPRSNGYTGRGGRKLWVPS</sequence>
<feature type="compositionally biased region" description="Low complexity" evidence="1">
    <location>
        <begin position="179"/>
        <end position="197"/>
    </location>
</feature>
<evidence type="ECO:0000256" key="1">
    <source>
        <dbReference type="SAM" id="MobiDB-lite"/>
    </source>
</evidence>
<accession>A0A6A6PUW9</accession>
<dbReference type="OrthoDB" id="5361617at2759"/>
<name>A0A6A6PUW9_9PEZI</name>
<feature type="compositionally biased region" description="Polar residues" evidence="1">
    <location>
        <begin position="164"/>
        <end position="174"/>
    </location>
</feature>
<evidence type="ECO:0008006" key="4">
    <source>
        <dbReference type="Google" id="ProtNLM"/>
    </source>
</evidence>
<keyword evidence="3" id="KW-1185">Reference proteome</keyword>
<dbReference type="GeneID" id="54476314"/>
<feature type="compositionally biased region" description="Acidic residues" evidence="1">
    <location>
        <begin position="321"/>
        <end position="331"/>
    </location>
</feature>
<reference evidence="2" key="1">
    <citation type="journal article" date="2020" name="Stud. Mycol.">
        <title>101 Dothideomycetes genomes: a test case for predicting lifestyles and emergence of pathogens.</title>
        <authorList>
            <person name="Haridas S."/>
            <person name="Albert R."/>
            <person name="Binder M."/>
            <person name="Bloem J."/>
            <person name="Labutti K."/>
            <person name="Salamov A."/>
            <person name="Andreopoulos B."/>
            <person name="Baker S."/>
            <person name="Barry K."/>
            <person name="Bills G."/>
            <person name="Bluhm B."/>
            <person name="Cannon C."/>
            <person name="Castanera R."/>
            <person name="Culley D."/>
            <person name="Daum C."/>
            <person name="Ezra D."/>
            <person name="Gonzalez J."/>
            <person name="Henrissat B."/>
            <person name="Kuo A."/>
            <person name="Liang C."/>
            <person name="Lipzen A."/>
            <person name="Lutzoni F."/>
            <person name="Magnuson J."/>
            <person name="Mondo S."/>
            <person name="Nolan M."/>
            <person name="Ohm R."/>
            <person name="Pangilinan J."/>
            <person name="Park H.-J."/>
            <person name="Ramirez L."/>
            <person name="Alfaro M."/>
            <person name="Sun H."/>
            <person name="Tritt A."/>
            <person name="Yoshinaga Y."/>
            <person name="Zwiers L.-H."/>
            <person name="Turgeon B."/>
            <person name="Goodwin S."/>
            <person name="Spatafora J."/>
            <person name="Crous P."/>
            <person name="Grigoriev I."/>
        </authorList>
    </citation>
    <scope>NUCLEOTIDE SEQUENCE</scope>
    <source>
        <strain evidence="2">CBS 113389</strain>
    </source>
</reference>
<proteinExistence type="predicted"/>